<evidence type="ECO:0000256" key="7">
    <source>
        <dbReference type="PROSITE-ProRule" id="PRU01240"/>
    </source>
</evidence>
<gene>
    <name evidence="13" type="ORF">STAS_26376</name>
</gene>
<dbReference type="Gene3D" id="3.40.50.200">
    <property type="entry name" value="Peptidase S8/S53 domain"/>
    <property type="match status" value="1"/>
</dbReference>
<accession>A0A5A7QUY0</accession>
<dbReference type="PRINTS" id="PR00723">
    <property type="entry name" value="SUBTILISIN"/>
</dbReference>
<dbReference type="Gene3D" id="2.60.40.2310">
    <property type="match status" value="1"/>
</dbReference>
<dbReference type="GO" id="GO:0004252">
    <property type="term" value="F:serine-type endopeptidase activity"/>
    <property type="evidence" value="ECO:0007669"/>
    <property type="project" value="UniProtKB-UniRule"/>
</dbReference>
<dbReference type="Gene3D" id="3.50.30.30">
    <property type="match status" value="1"/>
</dbReference>
<proteinExistence type="inferred from homology"/>
<feature type="domain" description="Subtilisin-like protease fibronectin type-III" evidence="12">
    <location>
        <begin position="672"/>
        <end position="768"/>
    </location>
</feature>
<dbReference type="OrthoDB" id="206201at2759"/>
<name>A0A5A7QUY0_STRAF</name>
<dbReference type="InterPro" id="IPR045051">
    <property type="entry name" value="SBT"/>
</dbReference>
<evidence type="ECO:0000256" key="1">
    <source>
        <dbReference type="ARBA" id="ARBA00011073"/>
    </source>
</evidence>
<dbReference type="Pfam" id="PF00082">
    <property type="entry name" value="Peptidase_S8"/>
    <property type="match status" value="1"/>
</dbReference>
<keyword evidence="14" id="KW-1185">Reference proteome</keyword>
<evidence type="ECO:0000256" key="2">
    <source>
        <dbReference type="ARBA" id="ARBA00022670"/>
    </source>
</evidence>
<dbReference type="InterPro" id="IPR023828">
    <property type="entry name" value="Peptidase_S8_Ser-AS"/>
</dbReference>
<dbReference type="PROSITE" id="PS00138">
    <property type="entry name" value="SUBTILASE_SER"/>
    <property type="match status" value="1"/>
</dbReference>
<dbReference type="Proteomes" id="UP000325081">
    <property type="component" value="Unassembled WGS sequence"/>
</dbReference>
<keyword evidence="2 7" id="KW-0645">Protease</keyword>
<protein>
    <submittedName>
        <fullName evidence="13">Subtilase family protein</fullName>
    </submittedName>
</protein>
<evidence type="ECO:0000313" key="14">
    <source>
        <dbReference type="Proteomes" id="UP000325081"/>
    </source>
</evidence>
<feature type="signal peptide" evidence="8">
    <location>
        <begin position="1"/>
        <end position="20"/>
    </location>
</feature>
<keyword evidence="4 7" id="KW-0378">Hydrolase</keyword>
<dbReference type="InterPro" id="IPR037045">
    <property type="entry name" value="S8pro/Inhibitor_I9_sf"/>
</dbReference>
<comment type="caution">
    <text evidence="13">The sequence shown here is derived from an EMBL/GenBank/DDBJ whole genome shotgun (WGS) entry which is preliminary data.</text>
</comment>
<evidence type="ECO:0000313" key="13">
    <source>
        <dbReference type="EMBL" id="GER49153.1"/>
    </source>
</evidence>
<feature type="domain" description="PA" evidence="10">
    <location>
        <begin position="383"/>
        <end position="477"/>
    </location>
</feature>
<dbReference type="Pfam" id="PF17766">
    <property type="entry name" value="fn3_6"/>
    <property type="match status" value="1"/>
</dbReference>
<dbReference type="Pfam" id="PF02225">
    <property type="entry name" value="PA"/>
    <property type="match status" value="1"/>
</dbReference>
<dbReference type="Pfam" id="PF05922">
    <property type="entry name" value="Inhibitor_I9"/>
    <property type="match status" value="1"/>
</dbReference>
<dbReference type="InterPro" id="IPR003137">
    <property type="entry name" value="PA_domain"/>
</dbReference>
<evidence type="ECO:0000256" key="4">
    <source>
        <dbReference type="ARBA" id="ARBA00022801"/>
    </source>
</evidence>
<feature type="domain" description="Peptidase S8/S53" evidence="9">
    <location>
        <begin position="137"/>
        <end position="602"/>
    </location>
</feature>
<dbReference type="EMBL" id="BKCP01008515">
    <property type="protein sequence ID" value="GER49153.1"/>
    <property type="molecule type" value="Genomic_DNA"/>
</dbReference>
<feature type="domain" description="Inhibitor I9" evidence="11">
    <location>
        <begin position="27"/>
        <end position="101"/>
    </location>
</feature>
<evidence type="ECO:0000256" key="8">
    <source>
        <dbReference type="SAM" id="SignalP"/>
    </source>
</evidence>
<evidence type="ECO:0000259" key="10">
    <source>
        <dbReference type="Pfam" id="PF02225"/>
    </source>
</evidence>
<dbReference type="InterPro" id="IPR010259">
    <property type="entry name" value="S8pro/Inhibitor_I9"/>
</dbReference>
<comment type="similarity">
    <text evidence="1 7">Belongs to the peptidase S8 family.</text>
</comment>
<dbReference type="AlphaFoldDB" id="A0A5A7QUY0"/>
<feature type="active site" description="Charge relay system" evidence="6 7">
    <location>
        <position position="565"/>
    </location>
</feature>
<dbReference type="InterPro" id="IPR036852">
    <property type="entry name" value="Peptidase_S8/S53_dom_sf"/>
</dbReference>
<dbReference type="PROSITE" id="PS51892">
    <property type="entry name" value="SUBTILASE"/>
    <property type="match status" value="1"/>
</dbReference>
<feature type="active site" description="Charge relay system" evidence="6 7">
    <location>
        <position position="219"/>
    </location>
</feature>
<organism evidence="13 14">
    <name type="scientific">Striga asiatica</name>
    <name type="common">Asiatic witchweed</name>
    <name type="synonym">Buchnera asiatica</name>
    <dbReference type="NCBI Taxonomy" id="4170"/>
    <lineage>
        <taxon>Eukaryota</taxon>
        <taxon>Viridiplantae</taxon>
        <taxon>Streptophyta</taxon>
        <taxon>Embryophyta</taxon>
        <taxon>Tracheophyta</taxon>
        <taxon>Spermatophyta</taxon>
        <taxon>Magnoliopsida</taxon>
        <taxon>eudicotyledons</taxon>
        <taxon>Gunneridae</taxon>
        <taxon>Pentapetalae</taxon>
        <taxon>asterids</taxon>
        <taxon>lamiids</taxon>
        <taxon>Lamiales</taxon>
        <taxon>Orobanchaceae</taxon>
        <taxon>Buchnereae</taxon>
        <taxon>Striga</taxon>
    </lineage>
</organism>
<dbReference type="CDD" id="cd04852">
    <property type="entry name" value="Peptidases_S8_3"/>
    <property type="match status" value="1"/>
</dbReference>
<reference evidence="14" key="1">
    <citation type="journal article" date="2019" name="Curr. Biol.">
        <title>Genome Sequence of Striga asiatica Provides Insight into the Evolution of Plant Parasitism.</title>
        <authorList>
            <person name="Yoshida S."/>
            <person name="Kim S."/>
            <person name="Wafula E.K."/>
            <person name="Tanskanen J."/>
            <person name="Kim Y.M."/>
            <person name="Honaas L."/>
            <person name="Yang Z."/>
            <person name="Spallek T."/>
            <person name="Conn C.E."/>
            <person name="Ichihashi Y."/>
            <person name="Cheong K."/>
            <person name="Cui S."/>
            <person name="Der J.P."/>
            <person name="Gundlach H."/>
            <person name="Jiao Y."/>
            <person name="Hori C."/>
            <person name="Ishida J.K."/>
            <person name="Kasahara H."/>
            <person name="Kiba T."/>
            <person name="Kim M.S."/>
            <person name="Koo N."/>
            <person name="Laohavisit A."/>
            <person name="Lee Y.H."/>
            <person name="Lumba S."/>
            <person name="McCourt P."/>
            <person name="Mortimer J.C."/>
            <person name="Mutuku J.M."/>
            <person name="Nomura T."/>
            <person name="Sasaki-Sekimoto Y."/>
            <person name="Seto Y."/>
            <person name="Wang Y."/>
            <person name="Wakatake T."/>
            <person name="Sakakibara H."/>
            <person name="Demura T."/>
            <person name="Yamaguchi S."/>
            <person name="Yoneyama K."/>
            <person name="Manabe R.I."/>
            <person name="Nelson D.C."/>
            <person name="Schulman A.H."/>
            <person name="Timko M.P."/>
            <person name="dePamphilis C.W."/>
            <person name="Choi D."/>
            <person name="Shirasu K."/>
        </authorList>
    </citation>
    <scope>NUCLEOTIDE SEQUENCE [LARGE SCALE GENOMIC DNA]</scope>
    <source>
        <strain evidence="14">cv. UVA1</strain>
    </source>
</reference>
<evidence type="ECO:0000256" key="3">
    <source>
        <dbReference type="ARBA" id="ARBA00022729"/>
    </source>
</evidence>
<keyword evidence="5 7" id="KW-0720">Serine protease</keyword>
<dbReference type="FunFam" id="3.40.50.200:FF:000006">
    <property type="entry name" value="Subtilisin-like protease SBT1.5"/>
    <property type="match status" value="1"/>
</dbReference>
<evidence type="ECO:0000259" key="12">
    <source>
        <dbReference type="Pfam" id="PF17766"/>
    </source>
</evidence>
<evidence type="ECO:0000256" key="5">
    <source>
        <dbReference type="ARBA" id="ARBA00022825"/>
    </source>
</evidence>
<dbReference type="CDD" id="cd02120">
    <property type="entry name" value="PA_subtilisin_like"/>
    <property type="match status" value="1"/>
</dbReference>
<evidence type="ECO:0000259" key="9">
    <source>
        <dbReference type="Pfam" id="PF00082"/>
    </source>
</evidence>
<dbReference type="PANTHER" id="PTHR10795">
    <property type="entry name" value="PROPROTEIN CONVERTASE SUBTILISIN/KEXIN"/>
    <property type="match status" value="1"/>
</dbReference>
<dbReference type="InterPro" id="IPR000209">
    <property type="entry name" value="Peptidase_S8/S53_dom"/>
</dbReference>
<evidence type="ECO:0000259" key="11">
    <source>
        <dbReference type="Pfam" id="PF05922"/>
    </source>
</evidence>
<dbReference type="GO" id="GO:0006508">
    <property type="term" value="P:proteolysis"/>
    <property type="evidence" value="ECO:0007669"/>
    <property type="project" value="UniProtKB-KW"/>
</dbReference>
<evidence type="ECO:0000256" key="6">
    <source>
        <dbReference type="PIRSR" id="PIRSR615500-1"/>
    </source>
</evidence>
<dbReference type="InterPro" id="IPR015500">
    <property type="entry name" value="Peptidase_S8_subtilisin-rel"/>
</dbReference>
<dbReference type="FunFam" id="3.50.30.30:FF:000005">
    <property type="entry name" value="subtilisin-like protease SBT1.5"/>
    <property type="match status" value="1"/>
</dbReference>
<feature type="chain" id="PRO_5022781757" evidence="8">
    <location>
        <begin position="21"/>
        <end position="771"/>
    </location>
</feature>
<dbReference type="Gene3D" id="3.30.70.80">
    <property type="entry name" value="Peptidase S8 propeptide/proteinase inhibitor I9"/>
    <property type="match status" value="1"/>
</dbReference>
<keyword evidence="3 8" id="KW-0732">Signal</keyword>
<dbReference type="SUPFAM" id="SSF52743">
    <property type="entry name" value="Subtilisin-like"/>
    <property type="match status" value="1"/>
</dbReference>
<feature type="active site" description="Charge relay system" evidence="6 7">
    <location>
        <position position="146"/>
    </location>
</feature>
<sequence>MENFYLSIALFFLLPFLVLPFEDKKVHIVLLGDDGINKTSQEIEKYHHSYLLSVKENAEDASSSLLYSYKKINGFAAVLTSPEALKLSEMEDVKSVFRSNVSRYKLHTTRSWGFSGLNEPTGGGSDKGNLWLESNYGSDVVIAVIDTGVWPESQSFNDNGMGPIPKSWKGKCQRGHAFNCSNCNRKIVGARYYLKGFEKEIGRLNTTLNIRSARDTIGHGSHTSSTALGRKVDNVSAPGGFAAGAATGGAPLARLAVYKVVWNIDEDIQGISDADILAAFDDAIADGANVVSISIGFEKATPYDEDVIAIGSLNAAKANVVVSFCAGNSGPEPATVLNVSPWAITVGASTIDRIYSSPVVLANKAIIPGQSVTLLKLKNKLYPLVSADQVSKSGVPKNESGQCGEGSLSPEKTKGKIVFCSGGGQDEEWIKGIRVAIAGGIGAIFGNSKADGDQFINNVYTHVLPATSVSYSSALKIMEYIKSTKNAKAKIVPATTILGAKPAPIVAPFSSSGPSAISPHILKPDIVAPGLNILAAWTEASPPSEYDLPGNNGNLVKYYLNSGTSMSAPHVAGALALLKAVHPTWSSAALRSALMTTAGQRNNEGNPITDYNDSLSTPLRSGSGHFDPTKAADPGLVYDASYKDYLLYLCSTGYTNLTHSFKCPANPPPPNNLNYPSLAVPDLKGTVTVVRTVTNVGGCGAVYFASIQPPPGVDVNISPSVLRFTQVNEKKKFTITVKANDNAEKRKYVFGSYKLSDGKHNVFSPIAVFVA</sequence>
<dbReference type="InterPro" id="IPR041469">
    <property type="entry name" value="Subtilisin-like_FN3"/>
</dbReference>
<dbReference type="InterPro" id="IPR034197">
    <property type="entry name" value="Peptidases_S8_3"/>
</dbReference>